<dbReference type="Proteomes" id="UP000785613">
    <property type="component" value="Unassembled WGS sequence"/>
</dbReference>
<organism evidence="2 3">
    <name type="scientific">Massilia rubra</name>
    <dbReference type="NCBI Taxonomy" id="2607910"/>
    <lineage>
        <taxon>Bacteria</taxon>
        <taxon>Pseudomonadati</taxon>
        <taxon>Pseudomonadota</taxon>
        <taxon>Betaproteobacteria</taxon>
        <taxon>Burkholderiales</taxon>
        <taxon>Oxalobacteraceae</taxon>
        <taxon>Telluria group</taxon>
        <taxon>Massilia</taxon>
    </lineage>
</organism>
<keyword evidence="3" id="KW-1185">Reference proteome</keyword>
<dbReference type="EMBL" id="VUYU01000029">
    <property type="protein sequence ID" value="NHZ37483.1"/>
    <property type="molecule type" value="Genomic_DNA"/>
</dbReference>
<evidence type="ECO:0000313" key="2">
    <source>
        <dbReference type="EMBL" id="NHZ37483.1"/>
    </source>
</evidence>
<keyword evidence="1" id="KW-1133">Transmembrane helix</keyword>
<evidence type="ECO:0000256" key="1">
    <source>
        <dbReference type="SAM" id="Phobius"/>
    </source>
</evidence>
<feature type="transmembrane region" description="Helical" evidence="1">
    <location>
        <begin position="147"/>
        <end position="172"/>
    </location>
</feature>
<sequence>MDEIDMAIFNGVRRGAIFVAGVLTIISAIVIWTERTGFTFLYQISSLGRSQGLLEFCDYYVDGSQVLLRETDDGRSYMVVLCFRARKLADGRMLVEYVGEGGAIRMSTAHSEEVKKYTRQVALDFHQTSAEMLAAKDGLDERWRSNLASGAVIILVGLLFFCLFIASVSLMIKSMPNLRNIEPSHDE</sequence>
<feature type="transmembrane region" description="Helical" evidence="1">
    <location>
        <begin position="12"/>
        <end position="32"/>
    </location>
</feature>
<evidence type="ECO:0008006" key="4">
    <source>
        <dbReference type="Google" id="ProtNLM"/>
    </source>
</evidence>
<proteinExistence type="predicted"/>
<dbReference type="RefSeq" id="WP_167230745.1">
    <property type="nucleotide sequence ID" value="NZ_VUYU01000029.1"/>
</dbReference>
<keyword evidence="1" id="KW-0472">Membrane</keyword>
<accession>A0ABX0LRK0</accession>
<keyword evidence="1" id="KW-0812">Transmembrane</keyword>
<comment type="caution">
    <text evidence="2">The sequence shown here is derived from an EMBL/GenBank/DDBJ whole genome shotgun (WGS) entry which is preliminary data.</text>
</comment>
<reference evidence="2 3" key="1">
    <citation type="submission" date="2019-09" db="EMBL/GenBank/DDBJ databases">
        <title>Taxonomy of Antarctic Massilia spp.: description of Massilia rubra sp. nov., Massilia aquatica sp. nov., Massilia mucilaginosa sp. nov., Massilia frigida sp. nov. isolated from streams, lakes and regoliths.</title>
        <authorList>
            <person name="Holochova P."/>
            <person name="Sedlacek I."/>
            <person name="Kralova S."/>
            <person name="Maslanova I."/>
            <person name="Busse H.-J."/>
            <person name="Stankova E."/>
            <person name="Vrbovska V."/>
            <person name="Kovarovic V."/>
            <person name="Bartak M."/>
            <person name="Svec P."/>
            <person name="Pantucek R."/>
        </authorList>
    </citation>
    <scope>NUCLEOTIDE SEQUENCE [LARGE SCALE GENOMIC DNA]</scope>
    <source>
        <strain evidence="2 3">CCM 8692</strain>
    </source>
</reference>
<name>A0ABX0LRK0_9BURK</name>
<gene>
    <name evidence="2" type="ORF">F0185_28375</name>
</gene>
<evidence type="ECO:0000313" key="3">
    <source>
        <dbReference type="Proteomes" id="UP000785613"/>
    </source>
</evidence>
<protein>
    <recommendedName>
        <fullName evidence="4">DUF3592 domain-containing protein</fullName>
    </recommendedName>
</protein>